<dbReference type="EMBL" id="CAEZZD010000123">
    <property type="protein sequence ID" value="CAB4753288.1"/>
    <property type="molecule type" value="Genomic_DNA"/>
</dbReference>
<accession>A0A6J6U1Y1</accession>
<protein>
    <submittedName>
        <fullName evidence="1">Unannotated protein</fullName>
    </submittedName>
</protein>
<organism evidence="1">
    <name type="scientific">freshwater metagenome</name>
    <dbReference type="NCBI Taxonomy" id="449393"/>
    <lineage>
        <taxon>unclassified sequences</taxon>
        <taxon>metagenomes</taxon>
        <taxon>ecological metagenomes</taxon>
    </lineage>
</organism>
<proteinExistence type="predicted"/>
<gene>
    <name evidence="1" type="ORF">UFOPK2824_00809</name>
</gene>
<dbReference type="AlphaFoldDB" id="A0A6J6U1Y1"/>
<reference evidence="1" key="1">
    <citation type="submission" date="2020-05" db="EMBL/GenBank/DDBJ databases">
        <authorList>
            <person name="Chiriac C."/>
            <person name="Salcher M."/>
            <person name="Ghai R."/>
            <person name="Kavagutti S V."/>
        </authorList>
    </citation>
    <scope>NUCLEOTIDE SEQUENCE</scope>
</reference>
<sequence>MPALVAYAAAEALVFPVDAQTTALAPLRAASVIAMVMPRSLKEPVGFMPSTFK</sequence>
<name>A0A6J6U1Y1_9ZZZZ</name>
<evidence type="ECO:0000313" key="1">
    <source>
        <dbReference type="EMBL" id="CAB4753288.1"/>
    </source>
</evidence>